<comment type="caution">
    <text evidence="2">The sequence shown here is derived from an EMBL/GenBank/DDBJ whole genome shotgun (WGS) entry which is preliminary data.</text>
</comment>
<feature type="compositionally biased region" description="Basic and acidic residues" evidence="1">
    <location>
        <begin position="19"/>
        <end position="30"/>
    </location>
</feature>
<gene>
    <name evidence="2" type="ORF">GCM10011487_43810</name>
</gene>
<protein>
    <submittedName>
        <fullName evidence="2">Uncharacterized protein</fullName>
    </submittedName>
</protein>
<dbReference type="Proteomes" id="UP000445000">
    <property type="component" value="Unassembled WGS sequence"/>
</dbReference>
<evidence type="ECO:0000313" key="2">
    <source>
        <dbReference type="EMBL" id="GFE82381.1"/>
    </source>
</evidence>
<feature type="compositionally biased region" description="Basic and acidic residues" evidence="1">
    <location>
        <begin position="58"/>
        <end position="67"/>
    </location>
</feature>
<name>A0A829YHT0_9GAMM</name>
<feature type="region of interest" description="Disordered" evidence="1">
    <location>
        <begin position="1"/>
        <end position="82"/>
    </location>
</feature>
<dbReference type="EMBL" id="BLJN01000004">
    <property type="protein sequence ID" value="GFE82381.1"/>
    <property type="molecule type" value="Genomic_DNA"/>
</dbReference>
<sequence length="198" mass="21430">MSAPPVNSAKPANDALTHSAERRHPREDAIARFQQTWESSKPNTTDAEPAPVNLHCRSPRDFEDRDLPAAMPTVSASSGSQPSSFVFAEPAAAHQAIPTQAPDTARLIEQATSVMLGRATRADECRFVVSLDHAIAGGASAEFIRDGAFLHVRLHTRNDAAYRTMWTHRAELEERLAASTGLTTRIEIVEVHGNGGTV</sequence>
<organism evidence="2 3">
    <name type="scientific">Steroidobacter agaridevorans</name>
    <dbReference type="NCBI Taxonomy" id="2695856"/>
    <lineage>
        <taxon>Bacteria</taxon>
        <taxon>Pseudomonadati</taxon>
        <taxon>Pseudomonadota</taxon>
        <taxon>Gammaproteobacteria</taxon>
        <taxon>Steroidobacterales</taxon>
        <taxon>Steroidobacteraceae</taxon>
        <taxon>Steroidobacter</taxon>
    </lineage>
</organism>
<reference evidence="3" key="1">
    <citation type="submission" date="2020-01" db="EMBL/GenBank/DDBJ databases">
        <title>'Steroidobacter agaridevorans' sp. nov., agar-degrading bacteria isolated from rhizosphere soils.</title>
        <authorList>
            <person name="Ikenaga M."/>
            <person name="Kataoka M."/>
            <person name="Murouchi A."/>
            <person name="Katsuragi S."/>
            <person name="Sakai M."/>
        </authorList>
    </citation>
    <scope>NUCLEOTIDE SEQUENCE [LARGE SCALE GENOMIC DNA]</scope>
    <source>
        <strain evidence="3">YU21-B</strain>
    </source>
</reference>
<accession>A0A829YHT0</accession>
<keyword evidence="3" id="KW-1185">Reference proteome</keyword>
<proteinExistence type="predicted"/>
<dbReference type="AlphaFoldDB" id="A0A829YHT0"/>
<dbReference type="RefSeq" id="WP_161814032.1">
    <property type="nucleotide sequence ID" value="NZ_BLJN01000004.1"/>
</dbReference>
<evidence type="ECO:0000313" key="3">
    <source>
        <dbReference type="Proteomes" id="UP000445000"/>
    </source>
</evidence>
<evidence type="ECO:0000256" key="1">
    <source>
        <dbReference type="SAM" id="MobiDB-lite"/>
    </source>
</evidence>
<feature type="compositionally biased region" description="Polar residues" evidence="1">
    <location>
        <begin position="33"/>
        <end position="46"/>
    </location>
</feature>